<keyword evidence="2" id="KW-0472">Membrane</keyword>
<organism evidence="3">
    <name type="scientific">marine sediment metagenome</name>
    <dbReference type="NCBI Taxonomy" id="412755"/>
    <lineage>
        <taxon>unclassified sequences</taxon>
        <taxon>metagenomes</taxon>
        <taxon>ecological metagenomes</taxon>
    </lineage>
</organism>
<feature type="region of interest" description="Disordered" evidence="1">
    <location>
        <begin position="1"/>
        <end position="30"/>
    </location>
</feature>
<keyword evidence="2" id="KW-1133">Transmembrane helix</keyword>
<reference evidence="3" key="1">
    <citation type="journal article" date="2015" name="Nature">
        <title>Complex archaea that bridge the gap between prokaryotes and eukaryotes.</title>
        <authorList>
            <person name="Spang A."/>
            <person name="Saw J.H."/>
            <person name="Jorgensen S.L."/>
            <person name="Zaremba-Niedzwiedzka K."/>
            <person name="Martijn J."/>
            <person name="Lind A.E."/>
            <person name="van Eijk R."/>
            <person name="Schleper C."/>
            <person name="Guy L."/>
            <person name="Ettema T.J."/>
        </authorList>
    </citation>
    <scope>NUCLEOTIDE SEQUENCE</scope>
</reference>
<keyword evidence="2" id="KW-0812">Transmembrane</keyword>
<feature type="non-terminal residue" evidence="3">
    <location>
        <position position="55"/>
    </location>
</feature>
<evidence type="ECO:0000256" key="2">
    <source>
        <dbReference type="SAM" id="Phobius"/>
    </source>
</evidence>
<accession>A0A0F9GVS4</accession>
<name>A0A0F9GVS4_9ZZZZ</name>
<comment type="caution">
    <text evidence="3">The sequence shown here is derived from an EMBL/GenBank/DDBJ whole genome shotgun (WGS) entry which is preliminary data.</text>
</comment>
<sequence>MARGRHPTWHEERGGFSPSGGPRRRKPTPSRGLIIGTGAVFIFALFLAVVGAIVA</sequence>
<proteinExistence type="predicted"/>
<protein>
    <submittedName>
        <fullName evidence="3">Uncharacterized protein</fullName>
    </submittedName>
</protein>
<feature type="transmembrane region" description="Helical" evidence="2">
    <location>
        <begin position="33"/>
        <end position="54"/>
    </location>
</feature>
<gene>
    <name evidence="3" type="ORF">LCGC14_1780150</name>
</gene>
<evidence type="ECO:0000256" key="1">
    <source>
        <dbReference type="SAM" id="MobiDB-lite"/>
    </source>
</evidence>
<dbReference type="EMBL" id="LAZR01016822">
    <property type="protein sequence ID" value="KKM02859.1"/>
    <property type="molecule type" value="Genomic_DNA"/>
</dbReference>
<evidence type="ECO:0000313" key="3">
    <source>
        <dbReference type="EMBL" id="KKM02859.1"/>
    </source>
</evidence>
<dbReference type="AlphaFoldDB" id="A0A0F9GVS4"/>